<organism evidence="1 2">
    <name type="scientific">Mycobacterium phage Yoshi</name>
    <dbReference type="NCBI Taxonomy" id="2920891"/>
    <lineage>
        <taxon>Viruses</taxon>
        <taxon>Duplodnaviria</taxon>
        <taxon>Heunggongvirae</taxon>
        <taxon>Uroviricota</taxon>
        <taxon>Caudoviricetes</taxon>
        <taxon>Gracegardnervirinae</taxon>
        <taxon>Avanivirus</taxon>
        <taxon>Avanivirus yoshi</taxon>
    </lineage>
</organism>
<dbReference type="OrthoDB" id="24385at10239"/>
<evidence type="ECO:0000313" key="1">
    <source>
        <dbReference type="EMBL" id="AEK07794.1"/>
    </source>
</evidence>
<evidence type="ECO:0000313" key="2">
    <source>
        <dbReference type="Proteomes" id="UP000223621"/>
    </source>
</evidence>
<protein>
    <submittedName>
        <fullName evidence="1">Uncharacterized protein</fullName>
    </submittedName>
</protein>
<dbReference type="EMBL" id="JF704115">
    <property type="protein sequence ID" value="AEK07794.1"/>
    <property type="molecule type" value="Genomic_DNA"/>
</dbReference>
<dbReference type="Pfam" id="PF24260">
    <property type="entry name" value="DUF7461"/>
    <property type="match status" value="1"/>
</dbReference>
<keyword evidence="2" id="KW-1185">Reference proteome</keyword>
<dbReference type="InterPro" id="IPR055884">
    <property type="entry name" value="DUF7461"/>
</dbReference>
<name>G1BSF0_9CAUD</name>
<reference evidence="1 2" key="1">
    <citation type="journal article" date="2012" name="J. Virol.">
        <title>Complete Genome Sequences of 138 Mycobacteriophages.</title>
        <authorList>
            <consortium name="the Science Education Alliance Phage Hunters Advancing Genomics and Evolutionary Science Program"/>
            <consortium name="the KwaZulu-Natal Research Institute for Tuberculosis and HIV Mycobacterial Genetics Course Students"/>
            <consortium name="the Phage Hunters Integrating Research and Education Program"/>
            <person name="Hatfull G.F."/>
        </authorList>
    </citation>
    <scope>NUCLEOTIDE SEQUENCE [LARGE SCALE GENOMIC DNA]</scope>
    <source>
        <strain evidence="1 2">Yoshi</strain>
    </source>
</reference>
<accession>G1BSF0</accession>
<dbReference type="Proteomes" id="UP000223621">
    <property type="component" value="Segment"/>
</dbReference>
<gene>
    <name evidence="1" type="primary">43</name>
    <name evidence="1" type="ORF">YOSHI_43</name>
</gene>
<sequence length="95" mass="10788">MCGGCEGEVPEVDTVDSLKRVAKADMEKMNAQLSRDEVWSIDPDRIAELKSEWEHASRIAFESIGQPDRAANVAYRDELWRRICEARGEYDGDGR</sequence>
<dbReference type="RefSeq" id="YP_009613947.1">
    <property type="nucleotide sequence ID" value="NC_042030.1"/>
</dbReference>
<dbReference type="GeneID" id="40090348"/>
<proteinExistence type="predicted"/>